<name>A0A382MM14_9ZZZZ</name>
<proteinExistence type="predicted"/>
<protein>
    <submittedName>
        <fullName evidence="1">Uncharacterized protein</fullName>
    </submittedName>
</protein>
<evidence type="ECO:0000313" key="1">
    <source>
        <dbReference type="EMBL" id="SVC48817.1"/>
    </source>
</evidence>
<accession>A0A382MM14</accession>
<sequence>MWKIVWGDSESGEFELQGTRDEIEEQLDIISPLSAIDEKARLYEKVKGGWQEVIKL</sequence>
<organism evidence="1">
    <name type="scientific">marine metagenome</name>
    <dbReference type="NCBI Taxonomy" id="408172"/>
    <lineage>
        <taxon>unclassified sequences</taxon>
        <taxon>metagenomes</taxon>
        <taxon>ecological metagenomes</taxon>
    </lineage>
</organism>
<dbReference type="AlphaFoldDB" id="A0A382MM14"/>
<reference evidence="1" key="1">
    <citation type="submission" date="2018-05" db="EMBL/GenBank/DDBJ databases">
        <authorList>
            <person name="Lanie J.A."/>
            <person name="Ng W.-L."/>
            <person name="Kazmierczak K.M."/>
            <person name="Andrzejewski T.M."/>
            <person name="Davidsen T.M."/>
            <person name="Wayne K.J."/>
            <person name="Tettelin H."/>
            <person name="Glass J.I."/>
            <person name="Rusch D."/>
            <person name="Podicherti R."/>
            <person name="Tsui H.-C.T."/>
            <person name="Winkler M.E."/>
        </authorList>
    </citation>
    <scope>NUCLEOTIDE SEQUENCE</scope>
</reference>
<dbReference type="EMBL" id="UINC01093974">
    <property type="protein sequence ID" value="SVC48817.1"/>
    <property type="molecule type" value="Genomic_DNA"/>
</dbReference>
<gene>
    <name evidence="1" type="ORF">METZ01_LOCUS301671</name>
</gene>